<dbReference type="Pfam" id="PF07648">
    <property type="entry name" value="Kazal_2"/>
    <property type="match status" value="1"/>
</dbReference>
<feature type="domain" description="Kazal-like" evidence="2">
    <location>
        <begin position="18"/>
        <end position="75"/>
    </location>
</feature>
<dbReference type="Proteomes" id="UP001632037">
    <property type="component" value="Unassembled WGS sequence"/>
</dbReference>
<accession>A0ABD3FYQ3</accession>
<dbReference type="Gene3D" id="3.30.60.30">
    <property type="match status" value="1"/>
</dbReference>
<gene>
    <name evidence="3" type="ORF">V7S43_002709</name>
</gene>
<reference evidence="3 4" key="1">
    <citation type="submission" date="2024-09" db="EMBL/GenBank/DDBJ databases">
        <title>Genome sequencing and assembly of Phytophthora oleae, isolate VK10A, causative agent of rot of olive drupes.</title>
        <authorList>
            <person name="Conti Taguali S."/>
            <person name="Riolo M."/>
            <person name="La Spada F."/>
            <person name="Cacciola S.O."/>
            <person name="Dionisio G."/>
        </authorList>
    </citation>
    <scope>NUCLEOTIDE SEQUENCE [LARGE SCALE GENOMIC DNA]</scope>
    <source>
        <strain evidence="3 4">VK10A</strain>
    </source>
</reference>
<dbReference type="EMBL" id="JBIMZQ010000004">
    <property type="protein sequence ID" value="KAL3672045.1"/>
    <property type="molecule type" value="Genomic_DNA"/>
</dbReference>
<evidence type="ECO:0000259" key="2">
    <source>
        <dbReference type="PROSITE" id="PS51465"/>
    </source>
</evidence>
<evidence type="ECO:0000313" key="3">
    <source>
        <dbReference type="EMBL" id="KAL3672045.1"/>
    </source>
</evidence>
<comment type="caution">
    <text evidence="3">The sequence shown here is derived from an EMBL/GenBank/DDBJ whole genome shotgun (WGS) entry which is preliminary data.</text>
</comment>
<organism evidence="3 4">
    <name type="scientific">Phytophthora oleae</name>
    <dbReference type="NCBI Taxonomy" id="2107226"/>
    <lineage>
        <taxon>Eukaryota</taxon>
        <taxon>Sar</taxon>
        <taxon>Stramenopiles</taxon>
        <taxon>Oomycota</taxon>
        <taxon>Peronosporomycetes</taxon>
        <taxon>Peronosporales</taxon>
        <taxon>Peronosporaceae</taxon>
        <taxon>Phytophthora</taxon>
    </lineage>
</organism>
<evidence type="ECO:0000313" key="4">
    <source>
        <dbReference type="Proteomes" id="UP001632037"/>
    </source>
</evidence>
<dbReference type="SMART" id="SM00280">
    <property type="entry name" value="KAZAL"/>
    <property type="match status" value="1"/>
</dbReference>
<dbReference type="CDD" id="cd00104">
    <property type="entry name" value="KAZAL_FS"/>
    <property type="match status" value="1"/>
</dbReference>
<dbReference type="PROSITE" id="PS51465">
    <property type="entry name" value="KAZAL_2"/>
    <property type="match status" value="1"/>
</dbReference>
<dbReference type="SUPFAM" id="SSF100895">
    <property type="entry name" value="Kazal-type serine protease inhibitors"/>
    <property type="match status" value="1"/>
</dbReference>
<protein>
    <recommendedName>
        <fullName evidence="2">Kazal-like domain-containing protein</fullName>
    </recommendedName>
</protein>
<feature type="signal peptide" evidence="1">
    <location>
        <begin position="1"/>
        <end position="21"/>
    </location>
</feature>
<proteinExistence type="predicted"/>
<sequence length="79" mass="8266">MKFAIVSVLASLLIAVTPAQGFECANVGTISCDGGGDTTRVCASNGVTYMNKCEFHKANCDNKGMTVLYNGICRRGGGR</sequence>
<dbReference type="AlphaFoldDB" id="A0ABD3FYQ3"/>
<evidence type="ECO:0000256" key="1">
    <source>
        <dbReference type="SAM" id="SignalP"/>
    </source>
</evidence>
<dbReference type="InterPro" id="IPR002350">
    <property type="entry name" value="Kazal_dom"/>
</dbReference>
<keyword evidence="1" id="KW-0732">Signal</keyword>
<feature type="chain" id="PRO_5044890205" description="Kazal-like domain-containing protein" evidence="1">
    <location>
        <begin position="22"/>
        <end position="79"/>
    </location>
</feature>
<name>A0ABD3FYQ3_9STRA</name>
<dbReference type="InterPro" id="IPR036058">
    <property type="entry name" value="Kazal_dom_sf"/>
</dbReference>
<keyword evidence="4" id="KW-1185">Reference proteome</keyword>